<dbReference type="EMBL" id="BAABHW010000002">
    <property type="protein sequence ID" value="GAA5074604.1"/>
    <property type="molecule type" value="Genomic_DNA"/>
</dbReference>
<sequence>MGAITLAALAACGPATLPPGDQVPDASEEQNRSVHRLNVALDRALVGPASDGFGDAIPQPVRRGVSNFASNLSQPGYVLNNLLQLRLEDAARNTLRFAVNSTIGLGGLLDPASDMGLDAEETDFGETMHVYGFPEGDYVVLPVLGPSTTRDTVGMVVDFALNPLRHVAQPPESHYITAARIAGRLNTRHEFAGSVEGVLYDSEDSYLQMRSLYLQNRRYELRGDTADGYFDPYIDPYAEGDAADDAVAAADPMTDPYYDPYSDPYFDPYAQ</sequence>
<gene>
    <name evidence="3" type="ORF">GCM10023209_21850</name>
</gene>
<dbReference type="Pfam" id="PF04333">
    <property type="entry name" value="MlaA"/>
    <property type="match status" value="1"/>
</dbReference>
<evidence type="ECO:0000256" key="1">
    <source>
        <dbReference type="ARBA" id="ARBA00010634"/>
    </source>
</evidence>
<accession>A0ABP9LAQ2</accession>
<evidence type="ECO:0000313" key="4">
    <source>
        <dbReference type="Proteomes" id="UP001499910"/>
    </source>
</evidence>
<reference evidence="4" key="1">
    <citation type="journal article" date="2019" name="Int. J. Syst. Evol. Microbiol.">
        <title>The Global Catalogue of Microorganisms (GCM) 10K type strain sequencing project: providing services to taxonomists for standard genome sequencing and annotation.</title>
        <authorList>
            <consortium name="The Broad Institute Genomics Platform"/>
            <consortium name="The Broad Institute Genome Sequencing Center for Infectious Disease"/>
            <person name="Wu L."/>
            <person name="Ma J."/>
        </authorList>
    </citation>
    <scope>NUCLEOTIDE SEQUENCE [LARGE SCALE GENOMIC DNA]</scope>
    <source>
        <strain evidence="4">JCM 18015</strain>
    </source>
</reference>
<dbReference type="PRINTS" id="PR01805">
    <property type="entry name" value="VACJLIPOPROT"/>
</dbReference>
<comment type="similarity">
    <text evidence="1">Belongs to the MlaA family.</text>
</comment>
<proteinExistence type="inferred from homology"/>
<organism evidence="3 4">
    <name type="scientific">[Roseibacterium] beibuensis</name>
    <dbReference type="NCBI Taxonomy" id="1193142"/>
    <lineage>
        <taxon>Bacteria</taxon>
        <taxon>Pseudomonadati</taxon>
        <taxon>Pseudomonadota</taxon>
        <taxon>Alphaproteobacteria</taxon>
        <taxon>Rhodobacterales</taxon>
        <taxon>Roseobacteraceae</taxon>
        <taxon>Roseicyclus</taxon>
    </lineage>
</organism>
<keyword evidence="4" id="KW-1185">Reference proteome</keyword>
<keyword evidence="3" id="KW-0449">Lipoprotein</keyword>
<evidence type="ECO:0000313" key="3">
    <source>
        <dbReference type="EMBL" id="GAA5074604.1"/>
    </source>
</evidence>
<comment type="caution">
    <text evidence="3">The sequence shown here is derived from an EMBL/GenBank/DDBJ whole genome shotgun (WGS) entry which is preliminary data.</text>
</comment>
<dbReference type="Proteomes" id="UP001499910">
    <property type="component" value="Unassembled WGS sequence"/>
</dbReference>
<keyword evidence="2" id="KW-0732">Signal</keyword>
<evidence type="ECO:0000256" key="2">
    <source>
        <dbReference type="ARBA" id="ARBA00022729"/>
    </source>
</evidence>
<dbReference type="PANTHER" id="PTHR30035">
    <property type="entry name" value="LIPOPROTEIN VACJ-RELATED"/>
    <property type="match status" value="1"/>
</dbReference>
<name>A0ABP9LAQ2_9RHOB</name>
<dbReference type="PANTHER" id="PTHR30035:SF3">
    <property type="entry name" value="INTERMEMBRANE PHOSPHOLIPID TRANSPORT SYSTEM LIPOPROTEIN MLAA"/>
    <property type="match status" value="1"/>
</dbReference>
<dbReference type="InterPro" id="IPR007428">
    <property type="entry name" value="MlaA"/>
</dbReference>
<protein>
    <submittedName>
        <fullName evidence="3">VacJ family lipoprotein</fullName>
    </submittedName>
</protein>